<dbReference type="InterPro" id="IPR033985">
    <property type="entry name" value="SusD-like_N"/>
</dbReference>
<feature type="chain" id="PRO_5029751648" evidence="6">
    <location>
        <begin position="22"/>
        <end position="541"/>
    </location>
</feature>
<evidence type="ECO:0000256" key="2">
    <source>
        <dbReference type="ARBA" id="ARBA00006275"/>
    </source>
</evidence>
<keyword evidence="5" id="KW-0998">Cell outer membrane</keyword>
<dbReference type="GO" id="GO:0009279">
    <property type="term" value="C:cell outer membrane"/>
    <property type="evidence" value="ECO:0007669"/>
    <property type="project" value="UniProtKB-SubCell"/>
</dbReference>
<dbReference type="Pfam" id="PF07980">
    <property type="entry name" value="SusD_RagB"/>
    <property type="match status" value="1"/>
</dbReference>
<dbReference type="InterPro" id="IPR012944">
    <property type="entry name" value="SusD_RagB_dom"/>
</dbReference>
<dbReference type="AlphaFoldDB" id="A0A7K1HIB4"/>
<comment type="subcellular location">
    <subcellularLocation>
        <location evidence="1">Cell outer membrane</location>
    </subcellularLocation>
</comment>
<organism evidence="9 10">
    <name type="scientific">Parabacteroides merdae</name>
    <dbReference type="NCBI Taxonomy" id="46503"/>
    <lineage>
        <taxon>Bacteria</taxon>
        <taxon>Pseudomonadati</taxon>
        <taxon>Bacteroidota</taxon>
        <taxon>Bacteroidia</taxon>
        <taxon>Bacteroidales</taxon>
        <taxon>Tannerellaceae</taxon>
        <taxon>Parabacteroides</taxon>
    </lineage>
</organism>
<feature type="domain" description="RagB/SusD" evidence="7">
    <location>
        <begin position="329"/>
        <end position="539"/>
    </location>
</feature>
<feature type="domain" description="SusD-like N-terminal" evidence="8">
    <location>
        <begin position="89"/>
        <end position="230"/>
    </location>
</feature>
<dbReference type="PROSITE" id="PS51257">
    <property type="entry name" value="PROKAR_LIPOPROTEIN"/>
    <property type="match status" value="1"/>
</dbReference>
<keyword evidence="3 6" id="KW-0732">Signal</keyword>
<comment type="similarity">
    <text evidence="2">Belongs to the SusD family.</text>
</comment>
<dbReference type="Gene3D" id="1.25.40.10">
    <property type="entry name" value="Tetratricopeptide repeat domain"/>
    <property type="match status" value="1"/>
</dbReference>
<dbReference type="InterPro" id="IPR011990">
    <property type="entry name" value="TPR-like_helical_dom_sf"/>
</dbReference>
<dbReference type="Gene3D" id="1.25.40.390">
    <property type="match status" value="1"/>
</dbReference>
<evidence type="ECO:0000256" key="5">
    <source>
        <dbReference type="ARBA" id="ARBA00023237"/>
    </source>
</evidence>
<dbReference type="EMBL" id="WNCR01000013">
    <property type="protein sequence ID" value="MTU30945.1"/>
    <property type="molecule type" value="Genomic_DNA"/>
</dbReference>
<dbReference type="Pfam" id="PF14322">
    <property type="entry name" value="SusD-like_3"/>
    <property type="match status" value="1"/>
</dbReference>
<evidence type="ECO:0000259" key="8">
    <source>
        <dbReference type="Pfam" id="PF14322"/>
    </source>
</evidence>
<reference evidence="9 10" key="1">
    <citation type="journal article" date="2019" name="Nat. Med.">
        <title>A library of human gut bacterial isolates paired with longitudinal multiomics data enables mechanistic microbiome research.</title>
        <authorList>
            <person name="Poyet M."/>
            <person name="Groussin M."/>
            <person name="Gibbons S.M."/>
            <person name="Avila-Pacheco J."/>
            <person name="Jiang X."/>
            <person name="Kearney S.M."/>
            <person name="Perrotta A.R."/>
            <person name="Berdy B."/>
            <person name="Zhao S."/>
            <person name="Lieberman T.D."/>
            <person name="Swanson P.K."/>
            <person name="Smith M."/>
            <person name="Roesemann S."/>
            <person name="Alexander J.E."/>
            <person name="Rich S.A."/>
            <person name="Livny J."/>
            <person name="Vlamakis H."/>
            <person name="Clish C."/>
            <person name="Bullock K."/>
            <person name="Deik A."/>
            <person name="Scott J."/>
            <person name="Pierce K.A."/>
            <person name="Xavier R.J."/>
            <person name="Alm E.J."/>
        </authorList>
    </citation>
    <scope>NUCLEOTIDE SEQUENCE [LARGE SCALE GENOMIC DNA]</scope>
    <source>
        <strain evidence="9 10">BIOML-A25</strain>
    </source>
</reference>
<keyword evidence="4" id="KW-0472">Membrane</keyword>
<accession>A0A7K1HIB4</accession>
<evidence type="ECO:0000256" key="6">
    <source>
        <dbReference type="SAM" id="SignalP"/>
    </source>
</evidence>
<feature type="signal peptide" evidence="6">
    <location>
        <begin position="1"/>
        <end position="21"/>
    </location>
</feature>
<proteinExistence type="inferred from homology"/>
<comment type="caution">
    <text evidence="9">The sequence shown here is derived from an EMBL/GenBank/DDBJ whole genome shotgun (WGS) entry which is preliminary data.</text>
</comment>
<gene>
    <name evidence="9" type="ORF">GMD66_17375</name>
</gene>
<evidence type="ECO:0000313" key="9">
    <source>
        <dbReference type="EMBL" id="MTU30945.1"/>
    </source>
</evidence>
<dbReference type="SUPFAM" id="SSF48452">
    <property type="entry name" value="TPR-like"/>
    <property type="match status" value="1"/>
</dbReference>
<dbReference type="Gene3D" id="1.10.3780.10">
    <property type="entry name" value="SusD-like"/>
    <property type="match status" value="1"/>
</dbReference>
<evidence type="ECO:0000256" key="4">
    <source>
        <dbReference type="ARBA" id="ARBA00023136"/>
    </source>
</evidence>
<name>A0A7K1HIB4_9BACT</name>
<sequence>MKNIYKVLVVASGLFAMSACTDLTEHIYSDNTTDNFYNNETEVLSAVLRPYTHSRAVFACQSRQNYWKMNELSADQLAWPVKGPHGYDDGRWIQFHYHTWTSMHASIEDSWNLFFMGLGFCNDAIENLEKRDAESMKITEQERLAYIAEVKANRAYYYMGLMDLWGNIPIVTKVGEPEMPATNSRQEVFEFIESEMLAVIEDLPLLSEEEQNTGRFTRAAGYAMLATLYLNAEVWTGTPRWDDCITYCDKLIKGEGGAAHGTMELDKDLVSTYSKDNSTDSKEHILSLTYDYLASGLYCGWSGDFYHFNQKYINGGIANGNDGIVVIPSAYDAFADNDLRKKEWMLIGPQYDYKTGEPVVGTSEYSGQPLVFVKDIKRFSEGKTDESTMYTGEENSGARFDKYKTGASGDPNYWGNDWVLYRLTEIYFDKAEALMRKNGGKATQDAVDLINACRQRAFSAEDWENAKYSVATLTMDELLAERGREFIFEGKRRTDLIRFDKFGTGDWWDGKNSDEHYEIFPIPYQQATLNPNLDQNPGYNQ</sequence>
<evidence type="ECO:0000313" key="10">
    <source>
        <dbReference type="Proteomes" id="UP000437446"/>
    </source>
</evidence>
<evidence type="ECO:0000256" key="1">
    <source>
        <dbReference type="ARBA" id="ARBA00004442"/>
    </source>
</evidence>
<dbReference type="RefSeq" id="WP_129944010.1">
    <property type="nucleotide sequence ID" value="NZ_JADNHS010000007.1"/>
</dbReference>
<evidence type="ECO:0000259" key="7">
    <source>
        <dbReference type="Pfam" id="PF07980"/>
    </source>
</evidence>
<dbReference type="Proteomes" id="UP000437446">
    <property type="component" value="Unassembled WGS sequence"/>
</dbReference>
<evidence type="ECO:0000256" key="3">
    <source>
        <dbReference type="ARBA" id="ARBA00022729"/>
    </source>
</evidence>
<protein>
    <submittedName>
        <fullName evidence="9">RagB/SusD family nutrient uptake outer membrane protein</fullName>
    </submittedName>
</protein>